<dbReference type="AlphaFoldDB" id="A0A7X8XUX5"/>
<reference evidence="2 3" key="1">
    <citation type="submission" date="2020-04" db="EMBL/GenBank/DDBJ databases">
        <title>Flammeovirga sp. SR4, a novel species isolated from seawater.</title>
        <authorList>
            <person name="Wang X."/>
        </authorList>
    </citation>
    <scope>NUCLEOTIDE SEQUENCE [LARGE SCALE GENOMIC DNA]</scope>
    <source>
        <strain evidence="2 3">SR4</strain>
    </source>
</reference>
<dbReference type="Gene3D" id="3.40.30.10">
    <property type="entry name" value="Glutaredoxin"/>
    <property type="match status" value="1"/>
</dbReference>
<dbReference type="Pfam" id="PF13192">
    <property type="entry name" value="Thioredoxin_3"/>
    <property type="match status" value="1"/>
</dbReference>
<sequence>MKTIKILHQSCCGVNPRIRKQIEKVAAEKNVEVAIQDVTDMIETMQFGTTEFPSLVIDGKVFNYRQKNTDEDVAAMLA</sequence>
<organism evidence="2 3">
    <name type="scientific">Flammeovirga agarivorans</name>
    <dbReference type="NCBI Taxonomy" id="2726742"/>
    <lineage>
        <taxon>Bacteria</taxon>
        <taxon>Pseudomonadati</taxon>
        <taxon>Bacteroidota</taxon>
        <taxon>Cytophagia</taxon>
        <taxon>Cytophagales</taxon>
        <taxon>Flammeovirgaceae</taxon>
        <taxon>Flammeovirga</taxon>
    </lineage>
</organism>
<keyword evidence="3" id="KW-1185">Reference proteome</keyword>
<accession>A0A7X8XUX5</accession>
<protein>
    <submittedName>
        <fullName evidence="2">Thioredoxin family protein</fullName>
    </submittedName>
</protein>
<dbReference type="InterPro" id="IPR036249">
    <property type="entry name" value="Thioredoxin-like_sf"/>
</dbReference>
<dbReference type="InterPro" id="IPR012336">
    <property type="entry name" value="Thioredoxin-like_fold"/>
</dbReference>
<evidence type="ECO:0000313" key="3">
    <source>
        <dbReference type="Proteomes" id="UP000585050"/>
    </source>
</evidence>
<comment type="caution">
    <text evidence="2">The sequence shown here is derived from an EMBL/GenBank/DDBJ whole genome shotgun (WGS) entry which is preliminary data.</text>
</comment>
<name>A0A7X8XUX5_9BACT</name>
<proteinExistence type="predicted"/>
<evidence type="ECO:0000259" key="1">
    <source>
        <dbReference type="Pfam" id="PF13192"/>
    </source>
</evidence>
<gene>
    <name evidence="2" type="ORF">HGP29_06325</name>
</gene>
<dbReference type="EMBL" id="JABAIL010000002">
    <property type="protein sequence ID" value="NLR90812.1"/>
    <property type="molecule type" value="Genomic_DNA"/>
</dbReference>
<dbReference type="Proteomes" id="UP000585050">
    <property type="component" value="Unassembled WGS sequence"/>
</dbReference>
<evidence type="ECO:0000313" key="2">
    <source>
        <dbReference type="EMBL" id="NLR90812.1"/>
    </source>
</evidence>
<feature type="domain" description="Thioredoxin-like fold" evidence="1">
    <location>
        <begin position="3"/>
        <end position="62"/>
    </location>
</feature>
<dbReference type="RefSeq" id="WP_168881527.1">
    <property type="nucleotide sequence ID" value="NZ_JABAIL010000002.1"/>
</dbReference>
<dbReference type="SUPFAM" id="SSF52833">
    <property type="entry name" value="Thioredoxin-like"/>
    <property type="match status" value="1"/>
</dbReference>